<feature type="region of interest" description="Disordered" evidence="7">
    <location>
        <begin position="208"/>
        <end position="243"/>
    </location>
</feature>
<feature type="compositionally biased region" description="Basic and acidic residues" evidence="7">
    <location>
        <begin position="208"/>
        <end position="232"/>
    </location>
</feature>
<dbReference type="eggNOG" id="KOG2587">
    <property type="taxonomic scope" value="Eukaryota"/>
</dbReference>
<evidence type="ECO:0000256" key="4">
    <source>
        <dbReference type="ARBA" id="ARBA00023242"/>
    </source>
</evidence>
<dbReference type="PANTHER" id="PTHR12949:SF0">
    <property type="entry name" value="DNA-DIRECTED RNA POLYMERASE III SUBUNIT RPC3"/>
    <property type="match status" value="1"/>
</dbReference>
<name>R4X6P4_TAPDE</name>
<dbReference type="OrthoDB" id="272392at2759"/>
<evidence type="ECO:0000256" key="2">
    <source>
        <dbReference type="ARBA" id="ARBA00022478"/>
    </source>
</evidence>
<evidence type="ECO:0000259" key="8">
    <source>
        <dbReference type="Pfam" id="PF05645"/>
    </source>
</evidence>
<evidence type="ECO:0000259" key="10">
    <source>
        <dbReference type="Pfam" id="PF22536"/>
    </source>
</evidence>
<sequence>MASAASRSAAELCRVLLDSFFGPTVAKVAGVLLLYGRLEAVSVSRRGEVSPKLTRQSLAVLIQHNFVRFSTVQEAGHERTFYECDWQQVLYLLQTGRIIWWASKEATPQAAALVKYVSIYGKAKVSDMTNAFTSAGSELRESTKEFHHTLAKLLQTKILQVAQIHESTPVEDFKQSIRDEELRTLNGANMPESKKLVEVEGRLERKLKDLQDKNNAEDAGLKRKAEALDNSRARKRARTTEVEEDAVDPDIMVKVNYQKHAVFQRNEELVKLCQRRLGPTPAAVYGHILKMLEPKIFNCRQNTQDFKISTLSISRALPEDFDLESVWTKDESANGKSKRKKKEVKRRKKRRTNGHRGSDDDSDEDSEEESDDEMDDDASSGADSFLEHDIDDLASDDDDFDENAPAQSGQRIKLVQQFLDLFANDSIGFLRRLSTRSMGEWTVDYPHLANTLRQLEIEALIHQKLGDLAPRLLRIVQAKVKVDEKQLSTTALLKSKDIRHILTALHEMGVLDLQEVPKRLDRQPSMTFFLWHHNQERAVSTLAQDLCKAMARVHQRLKHELQSRRRLLDKSQRTDVRNKESEYLSKQELAELRKIRSVEEKLLAQSSRLASSYSILVEY</sequence>
<dbReference type="GO" id="GO:0005666">
    <property type="term" value="C:RNA polymerase III complex"/>
    <property type="evidence" value="ECO:0007669"/>
    <property type="project" value="UniProtKB-UniRule"/>
</dbReference>
<feature type="compositionally biased region" description="Basic residues" evidence="7">
    <location>
        <begin position="336"/>
        <end position="354"/>
    </location>
</feature>
<organism evidence="11 12">
    <name type="scientific">Taphrina deformans (strain PYCC 5710 / ATCC 11124 / CBS 356.35 / IMI 108563 / JCM 9778 / NBRC 8474)</name>
    <name type="common">Peach leaf curl fungus</name>
    <name type="synonym">Lalaria deformans</name>
    <dbReference type="NCBI Taxonomy" id="1097556"/>
    <lineage>
        <taxon>Eukaryota</taxon>
        <taxon>Fungi</taxon>
        <taxon>Dikarya</taxon>
        <taxon>Ascomycota</taxon>
        <taxon>Taphrinomycotina</taxon>
        <taxon>Taphrinomycetes</taxon>
        <taxon>Taphrinales</taxon>
        <taxon>Taphrinaceae</taxon>
        <taxon>Taphrina</taxon>
    </lineage>
</organism>
<dbReference type="InterPro" id="IPR055207">
    <property type="entry name" value="POLR3C_WHD"/>
</dbReference>
<evidence type="ECO:0000256" key="6">
    <source>
        <dbReference type="RuleBase" id="RU367076"/>
    </source>
</evidence>
<evidence type="ECO:0000313" key="11">
    <source>
        <dbReference type="EMBL" id="CCG80566.1"/>
    </source>
</evidence>
<accession>R4X6P4</accession>
<dbReference type="InterPro" id="IPR039748">
    <property type="entry name" value="RPC3"/>
</dbReference>
<dbReference type="GO" id="GO:0006351">
    <property type="term" value="P:DNA-templated transcription"/>
    <property type="evidence" value="ECO:0007669"/>
    <property type="project" value="InterPro"/>
</dbReference>
<evidence type="ECO:0000256" key="3">
    <source>
        <dbReference type="ARBA" id="ARBA00023163"/>
    </source>
</evidence>
<dbReference type="Pfam" id="PF22536">
    <property type="entry name" value="WHD_POLR3C"/>
    <property type="match status" value="1"/>
</dbReference>
<comment type="subunit">
    <text evidence="6">Component of the RNA polymerase III (Pol III) complex consisting of 17 subunits.</text>
</comment>
<protein>
    <recommendedName>
        <fullName evidence="6">DNA-directed RNA polymerase III subunit RPC3</fullName>
        <shortName evidence="6">RNA polymerase III subunit C3</shortName>
    </recommendedName>
</protein>
<evidence type="ECO:0000256" key="5">
    <source>
        <dbReference type="ARBA" id="ARBA00025127"/>
    </source>
</evidence>
<feature type="region of interest" description="Disordered" evidence="7">
    <location>
        <begin position="329"/>
        <end position="383"/>
    </location>
</feature>
<dbReference type="AlphaFoldDB" id="R4X6P4"/>
<feature type="domain" description="RNA polymerase III Rpc82 C -terminal" evidence="8">
    <location>
        <begin position="149"/>
        <end position="451"/>
    </location>
</feature>
<keyword evidence="3 6" id="KW-0804">Transcription</keyword>
<evidence type="ECO:0000313" key="12">
    <source>
        <dbReference type="Proteomes" id="UP000013776"/>
    </source>
</evidence>
<keyword evidence="4 6" id="KW-0539">Nucleus</keyword>
<dbReference type="InterPro" id="IPR036388">
    <property type="entry name" value="WH-like_DNA-bd_sf"/>
</dbReference>
<dbReference type="EMBL" id="CAHR02000002">
    <property type="protein sequence ID" value="CCG80566.1"/>
    <property type="molecule type" value="Genomic_DNA"/>
</dbReference>
<feature type="compositionally biased region" description="Acidic residues" evidence="7">
    <location>
        <begin position="360"/>
        <end position="378"/>
    </location>
</feature>
<gene>
    <name evidence="11" type="ORF">TAPDE_000077</name>
</gene>
<dbReference type="STRING" id="1097556.R4X6P4"/>
<feature type="domain" description="RNA polymerase III subunit RPC82-related helix-turn-helix" evidence="9">
    <location>
        <begin position="11"/>
        <end position="71"/>
    </location>
</feature>
<comment type="similarity">
    <text evidence="6">Belongs to the RNA polymerase beta chain family.</text>
</comment>
<dbReference type="InterPro" id="IPR008806">
    <property type="entry name" value="RNA_pol_III_Rpc82_C"/>
</dbReference>
<comment type="function">
    <text evidence="5 6">DNA-dependent RNA polymerase catalyzes the transcription of DNA into RNA using the four ribonucleoside triphosphates as substrates. Specific core component of RNA polymerase III which synthesizes small RNAs, such as 5S rRNA and tRNAs.</text>
</comment>
<dbReference type="VEuPathDB" id="FungiDB:TAPDE_000077"/>
<dbReference type="InterPro" id="IPR013197">
    <property type="entry name" value="RNA_pol_III_RPC82-rel_HTH"/>
</dbReference>
<evidence type="ECO:0000256" key="1">
    <source>
        <dbReference type="ARBA" id="ARBA00004123"/>
    </source>
</evidence>
<evidence type="ECO:0000256" key="7">
    <source>
        <dbReference type="SAM" id="MobiDB-lite"/>
    </source>
</evidence>
<proteinExistence type="inferred from homology"/>
<feature type="domain" description="DNA-directed RNA polymerase III subunit RPC3 winged-helix" evidence="10">
    <location>
        <begin position="457"/>
        <end position="532"/>
    </location>
</feature>
<dbReference type="GO" id="GO:0003697">
    <property type="term" value="F:single-stranded DNA binding"/>
    <property type="evidence" value="ECO:0007669"/>
    <property type="project" value="UniProtKB-UniRule"/>
</dbReference>
<dbReference type="Proteomes" id="UP000013776">
    <property type="component" value="Unassembled WGS sequence"/>
</dbReference>
<comment type="subcellular location">
    <subcellularLocation>
        <location evidence="1 6">Nucleus</location>
    </subcellularLocation>
</comment>
<comment type="caution">
    <text evidence="11">The sequence shown here is derived from an EMBL/GenBank/DDBJ whole genome shotgun (WGS) entry which is preliminary data.</text>
</comment>
<dbReference type="Pfam" id="PF05645">
    <property type="entry name" value="RNA_pol_Rpc82"/>
    <property type="match status" value="1"/>
</dbReference>
<dbReference type="PANTHER" id="PTHR12949">
    <property type="entry name" value="RNA POLYMERASE III DNA DIRECTED -RELATED"/>
    <property type="match status" value="1"/>
</dbReference>
<keyword evidence="2 6" id="KW-0240">DNA-directed RNA polymerase</keyword>
<evidence type="ECO:0000259" key="9">
    <source>
        <dbReference type="Pfam" id="PF08221"/>
    </source>
</evidence>
<dbReference type="Gene3D" id="1.10.10.10">
    <property type="entry name" value="Winged helix-like DNA-binding domain superfamily/Winged helix DNA-binding domain"/>
    <property type="match status" value="2"/>
</dbReference>
<keyword evidence="12" id="KW-1185">Reference proteome</keyword>
<dbReference type="Pfam" id="PF08221">
    <property type="entry name" value="HTH_9"/>
    <property type="match status" value="1"/>
</dbReference>
<reference evidence="11 12" key="1">
    <citation type="journal article" date="2013" name="MBio">
        <title>Genome sequencing of the plant pathogen Taphrina deformans, the causal agent of peach leaf curl.</title>
        <authorList>
            <person name="Cisse O.H."/>
            <person name="Almeida J.M.G.C.F."/>
            <person name="Fonseca A."/>
            <person name="Kumar A.A."/>
            <person name="Salojaervi J."/>
            <person name="Overmyer K."/>
            <person name="Hauser P.M."/>
            <person name="Pagni M."/>
        </authorList>
    </citation>
    <scope>NUCLEOTIDE SEQUENCE [LARGE SCALE GENOMIC DNA]</scope>
    <source>
        <strain evidence="12">PYCC 5710 / ATCC 11124 / CBS 356.35 / IMI 108563 / JCM 9778 / NBRC 8474</strain>
    </source>
</reference>